<evidence type="ECO:0000256" key="16">
    <source>
        <dbReference type="ARBA" id="ARBA00051243"/>
    </source>
</evidence>
<evidence type="ECO:0000256" key="4">
    <source>
        <dbReference type="ARBA" id="ARBA00022679"/>
    </source>
</evidence>
<keyword evidence="12" id="KW-1015">Disulfide bond</keyword>
<organism evidence="21 22">
    <name type="scientific">Daphnia magna</name>
    <dbReference type="NCBI Taxonomy" id="35525"/>
    <lineage>
        <taxon>Eukaryota</taxon>
        <taxon>Metazoa</taxon>
        <taxon>Ecdysozoa</taxon>
        <taxon>Arthropoda</taxon>
        <taxon>Crustacea</taxon>
        <taxon>Branchiopoda</taxon>
        <taxon>Diplostraca</taxon>
        <taxon>Cladocera</taxon>
        <taxon>Anomopoda</taxon>
        <taxon>Daphniidae</taxon>
        <taxon>Daphnia</taxon>
    </lineage>
</organism>
<evidence type="ECO:0000256" key="18">
    <source>
        <dbReference type="SAM" id="SignalP"/>
    </source>
</evidence>
<keyword evidence="3" id="KW-0597">Phosphoprotein</keyword>
<keyword evidence="5" id="KW-0812">Transmembrane</keyword>
<evidence type="ECO:0000313" key="21">
    <source>
        <dbReference type="EMBL" id="KAK4018027.1"/>
    </source>
</evidence>
<feature type="domain" description="Ig-like" evidence="20">
    <location>
        <begin position="221"/>
        <end position="344"/>
    </location>
</feature>
<dbReference type="SMART" id="SM00409">
    <property type="entry name" value="IG"/>
    <property type="match status" value="3"/>
</dbReference>
<reference evidence="21 22" key="1">
    <citation type="journal article" date="2023" name="Nucleic Acids Res.">
        <title>The hologenome of Daphnia magna reveals possible DNA methylation and microbiome-mediated evolution of the host genome.</title>
        <authorList>
            <person name="Chaturvedi A."/>
            <person name="Li X."/>
            <person name="Dhandapani V."/>
            <person name="Marshall H."/>
            <person name="Kissane S."/>
            <person name="Cuenca-Cambronero M."/>
            <person name="Asole G."/>
            <person name="Calvet F."/>
            <person name="Ruiz-Romero M."/>
            <person name="Marangio P."/>
            <person name="Guigo R."/>
            <person name="Rago D."/>
            <person name="Mirbahai L."/>
            <person name="Eastwood N."/>
            <person name="Colbourne J.K."/>
            <person name="Zhou J."/>
            <person name="Mallon E."/>
            <person name="Orsini L."/>
        </authorList>
    </citation>
    <scope>NUCLEOTIDE SEQUENCE [LARGE SCALE GENOMIC DNA]</scope>
    <source>
        <strain evidence="21">LRV0_1</strain>
    </source>
</reference>
<keyword evidence="8 17" id="KW-0067">ATP-binding</keyword>
<feature type="binding site" evidence="17">
    <location>
        <position position="547"/>
    </location>
    <ligand>
        <name>ATP</name>
        <dbReference type="ChEBI" id="CHEBI:30616"/>
    </ligand>
</feature>
<keyword evidence="18" id="KW-0732">Signal</keyword>
<dbReference type="InterPro" id="IPR007110">
    <property type="entry name" value="Ig-like_dom"/>
</dbReference>
<accession>A0ABQ9ZYP8</accession>
<protein>
    <recommendedName>
        <fullName evidence="2">receptor protein-tyrosine kinase</fullName>
        <ecNumber evidence="2">2.7.10.1</ecNumber>
    </recommendedName>
</protein>
<dbReference type="PROSITE" id="PS50835">
    <property type="entry name" value="IG_LIKE"/>
    <property type="match status" value="3"/>
</dbReference>
<evidence type="ECO:0000256" key="13">
    <source>
        <dbReference type="ARBA" id="ARBA00023170"/>
    </source>
</evidence>
<evidence type="ECO:0000256" key="9">
    <source>
        <dbReference type="ARBA" id="ARBA00022989"/>
    </source>
</evidence>
<dbReference type="InterPro" id="IPR017441">
    <property type="entry name" value="Protein_kinase_ATP_BS"/>
</dbReference>
<keyword evidence="7" id="KW-0418">Kinase</keyword>
<dbReference type="InterPro" id="IPR000719">
    <property type="entry name" value="Prot_kinase_dom"/>
</dbReference>
<dbReference type="PIRSF" id="PIRSF000615">
    <property type="entry name" value="TyrPK_CSF1-R"/>
    <property type="match status" value="1"/>
</dbReference>
<evidence type="ECO:0000256" key="3">
    <source>
        <dbReference type="ARBA" id="ARBA00022553"/>
    </source>
</evidence>
<dbReference type="Pfam" id="PF07714">
    <property type="entry name" value="PK_Tyr_Ser-Thr"/>
    <property type="match status" value="1"/>
</dbReference>
<dbReference type="InterPro" id="IPR003599">
    <property type="entry name" value="Ig_sub"/>
</dbReference>
<evidence type="ECO:0000256" key="15">
    <source>
        <dbReference type="ARBA" id="ARBA00023319"/>
    </source>
</evidence>
<dbReference type="Gene3D" id="1.10.510.10">
    <property type="entry name" value="Transferase(Phosphotransferase) domain 1"/>
    <property type="match status" value="1"/>
</dbReference>
<dbReference type="PROSITE" id="PS00240">
    <property type="entry name" value="RECEPTOR_TYR_KIN_III"/>
    <property type="match status" value="1"/>
</dbReference>
<dbReference type="PROSITE" id="PS00107">
    <property type="entry name" value="PROTEIN_KINASE_ATP"/>
    <property type="match status" value="1"/>
</dbReference>
<feature type="signal peptide" evidence="18">
    <location>
        <begin position="1"/>
        <end position="17"/>
    </location>
</feature>
<evidence type="ECO:0000256" key="5">
    <source>
        <dbReference type="ARBA" id="ARBA00022692"/>
    </source>
</evidence>
<dbReference type="InterPro" id="IPR011009">
    <property type="entry name" value="Kinase-like_dom_sf"/>
</dbReference>
<evidence type="ECO:0000256" key="14">
    <source>
        <dbReference type="ARBA" id="ARBA00023180"/>
    </source>
</evidence>
<keyword evidence="4" id="KW-0808">Transferase</keyword>
<keyword evidence="11" id="KW-0829">Tyrosine-protein kinase</keyword>
<dbReference type="EMBL" id="JAOYFB010000036">
    <property type="protein sequence ID" value="KAK4018027.1"/>
    <property type="molecule type" value="Genomic_DNA"/>
</dbReference>
<dbReference type="EC" id="2.7.10.1" evidence="2"/>
<dbReference type="InterPro" id="IPR001824">
    <property type="entry name" value="Tyr_kinase_rcpt_3_CS"/>
</dbReference>
<comment type="subcellular location">
    <subcellularLocation>
        <location evidence="1">Membrane</location>
        <topology evidence="1">Single-pass type I membrane protein</topology>
    </subcellularLocation>
</comment>
<comment type="caution">
    <text evidence="21">The sequence shown here is derived from an EMBL/GenBank/DDBJ whole genome shotgun (WGS) entry which is preliminary data.</text>
</comment>
<evidence type="ECO:0000256" key="10">
    <source>
        <dbReference type="ARBA" id="ARBA00023136"/>
    </source>
</evidence>
<dbReference type="CDD" id="cd00192">
    <property type="entry name" value="PTKc"/>
    <property type="match status" value="1"/>
</dbReference>
<evidence type="ECO:0000256" key="1">
    <source>
        <dbReference type="ARBA" id="ARBA00004479"/>
    </source>
</evidence>
<evidence type="ECO:0000256" key="17">
    <source>
        <dbReference type="PROSITE-ProRule" id="PRU10141"/>
    </source>
</evidence>
<feature type="domain" description="Ig-like" evidence="20">
    <location>
        <begin position="364"/>
        <end position="433"/>
    </location>
</feature>
<dbReference type="Gene3D" id="3.30.200.20">
    <property type="entry name" value="Phosphorylase Kinase, domain 1"/>
    <property type="match status" value="1"/>
</dbReference>
<gene>
    <name evidence="21" type="ORF">OUZ56_000097</name>
</gene>
<dbReference type="InterPro" id="IPR013783">
    <property type="entry name" value="Ig-like_fold"/>
</dbReference>
<evidence type="ECO:0000256" key="6">
    <source>
        <dbReference type="ARBA" id="ARBA00022741"/>
    </source>
</evidence>
<dbReference type="InterPro" id="IPR008266">
    <property type="entry name" value="Tyr_kinase_AS"/>
</dbReference>
<dbReference type="InterPro" id="IPR050122">
    <property type="entry name" value="RTK"/>
</dbReference>
<dbReference type="Gene3D" id="2.60.40.10">
    <property type="entry name" value="Immunoglobulins"/>
    <property type="match status" value="2"/>
</dbReference>
<evidence type="ECO:0000256" key="2">
    <source>
        <dbReference type="ARBA" id="ARBA00011902"/>
    </source>
</evidence>
<dbReference type="PANTHER" id="PTHR24416:SF600">
    <property type="entry name" value="PDGF- AND VEGF-RECEPTOR RELATED, ISOFORM J"/>
    <property type="match status" value="1"/>
</dbReference>
<keyword evidence="10" id="KW-0472">Membrane</keyword>
<keyword evidence="14" id="KW-0325">Glycoprotein</keyword>
<feature type="domain" description="Ig-like" evidence="20">
    <location>
        <begin position="24"/>
        <end position="109"/>
    </location>
</feature>
<evidence type="ECO:0000256" key="12">
    <source>
        <dbReference type="ARBA" id="ARBA00023157"/>
    </source>
</evidence>
<evidence type="ECO:0000256" key="7">
    <source>
        <dbReference type="ARBA" id="ARBA00022777"/>
    </source>
</evidence>
<name>A0ABQ9ZYP8_9CRUS</name>
<feature type="domain" description="Protein kinase" evidence="19">
    <location>
        <begin position="511"/>
        <end position="873"/>
    </location>
</feature>
<keyword evidence="9" id="KW-1133">Transmembrane helix</keyword>
<dbReference type="SUPFAM" id="SSF56112">
    <property type="entry name" value="Protein kinase-like (PK-like)"/>
    <property type="match status" value="1"/>
</dbReference>
<evidence type="ECO:0000313" key="22">
    <source>
        <dbReference type="Proteomes" id="UP001234178"/>
    </source>
</evidence>
<evidence type="ECO:0000256" key="8">
    <source>
        <dbReference type="ARBA" id="ARBA00022840"/>
    </source>
</evidence>
<dbReference type="SUPFAM" id="SSF48726">
    <property type="entry name" value="Immunoglobulin"/>
    <property type="match status" value="3"/>
</dbReference>
<keyword evidence="22" id="KW-1185">Reference proteome</keyword>
<keyword evidence="13" id="KW-0675">Receptor</keyword>
<feature type="chain" id="PRO_5046931338" description="receptor protein-tyrosine kinase" evidence="18">
    <location>
        <begin position="18"/>
        <end position="905"/>
    </location>
</feature>
<evidence type="ECO:0000256" key="11">
    <source>
        <dbReference type="ARBA" id="ARBA00023137"/>
    </source>
</evidence>
<dbReference type="Proteomes" id="UP001234178">
    <property type="component" value="Unassembled WGS sequence"/>
</dbReference>
<sequence length="905" mass="102194">MVLLITFFIFLPLIIHAKWLVMVPDLTQQVVDARSDLKLTCIYQFKTEEENTSATITWILPDFLIYKEEHNINTRFRYVADRNKTHVKSTMILQKTRPSDTGYFTCAVSPEIKINQYVYIYSKKELVFIEADVITEFVSLAGEPLDIPCKPTHPNVTMSLYRGELGADGDLEWKFIELSPEFKNASWLLKPTPERGLTLTNSKVNDTGQYICIGSINERTPTAKHTDSEFNVFIRGMELVRIGEGDVVEGDNVTLICSTMIQSSVSKFVWRPEWSYVINETDQEQIINITDPPKGIKINNEVINKVLGDYWYDLHQSQLELSSITLDTHAHFQCRGNVSRKTISQSISFTIKEINNDPLNVKLGKGIAQNLTCNRISDDVHIQWFKDDIEYLGLIHTSSSSSVLPLQGIGGETGTYSCRWNNSRGEKRYRNFNFSEETESTSIAIAVCVSLATLVIIGVPIKQYVDKKNLEKEIQERLNGNPGGIDPNLPIEYQTEFLPYDKGCEFPKNRLRLGKKLGKGCFGEVYKAEAVGMKDSDETVTTVAVKKVLSASQFQIKSKNDGLDALIRELKILNYLGPHINVVNLLGACTKDIIKGELLLIIDYCRFGNLQSYLIKQRNKFLNQLDDFGNLNLPNEFVEISAIHCGDGASCGKSRQQLQLGLSDNSVSQTRNSITDISICPVPLTEEDCLQETEAIWKYGEDVDANFYPSISTWNLISFSLQIAKGMEYIASKKVLHGDLAARNVLLADHGVVKVADFGMARKMYSNSYEIKGQGLLPVKWMAIESLADNVFSSQSDVWSYGILLWELFTLGKIPYPGMNGHILVKDIQDGLRMEKPDYSPNFFGDIMKNCWKKEPNDRPTFCQLTNMIENYMETFVGSQYLDAGLTENNVNEDFGDSSPSKHLE</sequence>
<comment type="catalytic activity">
    <reaction evidence="16">
        <text>L-tyrosyl-[protein] + ATP = O-phospho-L-tyrosyl-[protein] + ADP + H(+)</text>
        <dbReference type="Rhea" id="RHEA:10596"/>
        <dbReference type="Rhea" id="RHEA-COMP:10136"/>
        <dbReference type="Rhea" id="RHEA-COMP:20101"/>
        <dbReference type="ChEBI" id="CHEBI:15378"/>
        <dbReference type="ChEBI" id="CHEBI:30616"/>
        <dbReference type="ChEBI" id="CHEBI:46858"/>
        <dbReference type="ChEBI" id="CHEBI:61978"/>
        <dbReference type="ChEBI" id="CHEBI:456216"/>
        <dbReference type="EC" id="2.7.10.1"/>
    </reaction>
</comment>
<keyword evidence="15" id="KW-0393">Immunoglobulin domain</keyword>
<evidence type="ECO:0000259" key="19">
    <source>
        <dbReference type="PROSITE" id="PS50011"/>
    </source>
</evidence>
<dbReference type="InterPro" id="IPR036179">
    <property type="entry name" value="Ig-like_dom_sf"/>
</dbReference>
<dbReference type="InterPro" id="IPR001245">
    <property type="entry name" value="Ser-Thr/Tyr_kinase_cat_dom"/>
</dbReference>
<dbReference type="PROSITE" id="PS00109">
    <property type="entry name" value="PROTEIN_KINASE_TYR"/>
    <property type="match status" value="1"/>
</dbReference>
<keyword evidence="6 17" id="KW-0547">Nucleotide-binding</keyword>
<dbReference type="PANTHER" id="PTHR24416">
    <property type="entry name" value="TYROSINE-PROTEIN KINASE RECEPTOR"/>
    <property type="match status" value="1"/>
</dbReference>
<evidence type="ECO:0000259" key="20">
    <source>
        <dbReference type="PROSITE" id="PS50835"/>
    </source>
</evidence>
<proteinExistence type="predicted"/>
<dbReference type="PROSITE" id="PS50011">
    <property type="entry name" value="PROTEIN_KINASE_DOM"/>
    <property type="match status" value="1"/>
</dbReference>